<evidence type="ECO:0000256" key="1">
    <source>
        <dbReference type="SAM" id="Phobius"/>
    </source>
</evidence>
<gene>
    <name evidence="3" type="primary">LOC108076669</name>
</gene>
<feature type="transmembrane region" description="Helical" evidence="1">
    <location>
        <begin position="9"/>
        <end position="27"/>
    </location>
</feature>
<evidence type="ECO:0000313" key="2">
    <source>
        <dbReference type="Proteomes" id="UP001652661"/>
    </source>
</evidence>
<feature type="transmembrane region" description="Helical" evidence="1">
    <location>
        <begin position="105"/>
        <end position="127"/>
    </location>
</feature>
<keyword evidence="1" id="KW-0472">Membrane</keyword>
<protein>
    <submittedName>
        <fullName evidence="3">Uncharacterized protein</fullName>
    </submittedName>
</protein>
<feature type="transmembrane region" description="Helical" evidence="1">
    <location>
        <begin position="77"/>
        <end position="99"/>
    </location>
</feature>
<dbReference type="OMA" id="DDYFWRN"/>
<proteinExistence type="predicted"/>
<feature type="transmembrane region" description="Helical" evidence="1">
    <location>
        <begin position="47"/>
        <end position="70"/>
    </location>
</feature>
<evidence type="ECO:0000313" key="3">
    <source>
        <dbReference type="RefSeq" id="XP_017025089.1"/>
    </source>
</evidence>
<sequence length="155" mass="18202">MLKLDTKGGIICTGILSIAFAITYLAFMDDYFWRSRHYPYVSKKGSLYDLGIHISALQIFGSLSLLIGAFKQNYKFFVPWMITTGFFFYLMLYLTIHLLTTNLRSWIFIPAMVFPFTVYLSCAFYSVQKEFNRMRKDEPPVYSILPDKKNYISHF</sequence>
<dbReference type="RefSeq" id="XP_017025089.1">
    <property type="nucleotide sequence ID" value="XM_017169600.3"/>
</dbReference>
<reference evidence="2" key="1">
    <citation type="submission" date="2025-05" db="UniProtKB">
        <authorList>
            <consortium name="RefSeq"/>
        </authorList>
    </citation>
    <scope>NUCLEOTIDE SEQUENCE [LARGE SCALE GENOMIC DNA]</scope>
    <source>
        <strain evidence="2">14028-0561.14</strain>
    </source>
</reference>
<keyword evidence="1" id="KW-1133">Transmembrane helix</keyword>
<dbReference type="AlphaFoldDB" id="A0A6P4INN3"/>
<dbReference type="OrthoDB" id="7811175at2759"/>
<accession>A0A6P4INN3</accession>
<dbReference type="GeneID" id="108076669"/>
<keyword evidence="2" id="KW-1185">Reference proteome</keyword>
<keyword evidence="1" id="KW-0812">Transmembrane</keyword>
<dbReference type="Proteomes" id="UP001652661">
    <property type="component" value="Chromosome 2R"/>
</dbReference>
<name>A0A6P4INN3_DROKI</name>
<organism evidence="2 3">
    <name type="scientific">Drosophila kikkawai</name>
    <name type="common">Fruit fly</name>
    <dbReference type="NCBI Taxonomy" id="30033"/>
    <lineage>
        <taxon>Eukaryota</taxon>
        <taxon>Metazoa</taxon>
        <taxon>Ecdysozoa</taxon>
        <taxon>Arthropoda</taxon>
        <taxon>Hexapoda</taxon>
        <taxon>Insecta</taxon>
        <taxon>Pterygota</taxon>
        <taxon>Neoptera</taxon>
        <taxon>Endopterygota</taxon>
        <taxon>Diptera</taxon>
        <taxon>Brachycera</taxon>
        <taxon>Muscomorpha</taxon>
        <taxon>Ephydroidea</taxon>
        <taxon>Drosophilidae</taxon>
        <taxon>Drosophila</taxon>
        <taxon>Sophophora</taxon>
    </lineage>
</organism>
<reference evidence="3" key="2">
    <citation type="submission" date="2025-08" db="UniProtKB">
        <authorList>
            <consortium name="RefSeq"/>
        </authorList>
    </citation>
    <scope>IDENTIFICATION</scope>
    <source>
        <strain evidence="3">14028-0561.14</strain>
        <tissue evidence="3">Whole fly</tissue>
    </source>
</reference>